<dbReference type="AlphaFoldDB" id="A0A2C5ZL25"/>
<evidence type="ECO:0000313" key="2">
    <source>
        <dbReference type="EMBL" id="PHH81757.1"/>
    </source>
</evidence>
<dbReference type="OrthoDB" id="5225441at2759"/>
<organism evidence="2 3">
    <name type="scientific">Ophiocordyceps australis</name>
    <dbReference type="NCBI Taxonomy" id="1399860"/>
    <lineage>
        <taxon>Eukaryota</taxon>
        <taxon>Fungi</taxon>
        <taxon>Dikarya</taxon>
        <taxon>Ascomycota</taxon>
        <taxon>Pezizomycotina</taxon>
        <taxon>Sordariomycetes</taxon>
        <taxon>Hypocreomycetidae</taxon>
        <taxon>Hypocreales</taxon>
        <taxon>Ophiocordycipitaceae</taxon>
        <taxon>Ophiocordyceps</taxon>
    </lineage>
</organism>
<name>A0A2C5ZL25_9HYPO</name>
<accession>A0A2C5ZL25</accession>
<feature type="region of interest" description="Disordered" evidence="1">
    <location>
        <begin position="200"/>
        <end position="240"/>
    </location>
</feature>
<proteinExistence type="predicted"/>
<sequence>MSIFSHIRRSRQQARQHNAKVAEEQKKAQQQPHTPYKHVPTHAAIDAFACAPPSWRKADRPRILAENRRRSAMAAAHGQHYNMAGVPRVASSLSHVTYPSEDATPVVHFPRACSYSGMPSCADAGLEPTCSISPAPSSYSHPVSLKGKEVARDGLRYDIDHLCPPAGKAERDMFHGASSSASISSQDDLDMMASRSAMIHRLHPSRPRRTSDSSLERHALANSAKAPACRDSRPPPSMRGFASISQMIPPQPLQMPNRHSRAGGLSTPVTAISRQSSSASLPDLTPASSRAAMSAPVTPIMAAALQNLLPPAQVVALDDAPCAEMSETAYAPVPSRCEIKRSSRPTSLHAPTETASVAIKSQNRHKDDNPRARQELANVLPESISLTHLDMSSGHCQRRVKYEGKFFKKRCSRPLGLPL</sequence>
<reference evidence="2 3" key="1">
    <citation type="submission" date="2017-06" db="EMBL/GenBank/DDBJ databases">
        <title>Ant-infecting Ophiocordyceps genomes reveal a high diversity of potential behavioral manipulation genes and a possible major role for enterotoxins.</title>
        <authorList>
            <person name="De Bekker C."/>
            <person name="Evans H.C."/>
            <person name="Brachmann A."/>
            <person name="Hughes D.P."/>
        </authorList>
    </citation>
    <scope>NUCLEOTIDE SEQUENCE [LARGE SCALE GENOMIC DNA]</scope>
    <source>
        <strain evidence="2 3">1348a</strain>
    </source>
</reference>
<evidence type="ECO:0000256" key="1">
    <source>
        <dbReference type="SAM" id="MobiDB-lite"/>
    </source>
</evidence>
<gene>
    <name evidence="2" type="ORF">CDD82_7927</name>
</gene>
<comment type="caution">
    <text evidence="2">The sequence shown here is derived from an EMBL/GenBank/DDBJ whole genome shotgun (WGS) entry which is preliminary data.</text>
</comment>
<keyword evidence="3" id="KW-1185">Reference proteome</keyword>
<feature type="compositionally biased region" description="Basic residues" evidence="1">
    <location>
        <begin position="1"/>
        <end position="18"/>
    </location>
</feature>
<feature type="region of interest" description="Disordered" evidence="1">
    <location>
        <begin position="1"/>
        <end position="34"/>
    </location>
</feature>
<feature type="compositionally biased region" description="Basic and acidic residues" evidence="1">
    <location>
        <begin position="209"/>
        <end position="219"/>
    </location>
</feature>
<dbReference type="Proteomes" id="UP000224854">
    <property type="component" value="Unassembled WGS sequence"/>
</dbReference>
<protein>
    <submittedName>
        <fullName evidence="2">Uncharacterized protein</fullName>
    </submittedName>
</protein>
<evidence type="ECO:0000313" key="3">
    <source>
        <dbReference type="Proteomes" id="UP000224854"/>
    </source>
</evidence>
<dbReference type="EMBL" id="NJEU01000098">
    <property type="protein sequence ID" value="PHH81757.1"/>
    <property type="molecule type" value="Genomic_DNA"/>
</dbReference>